<evidence type="ECO:0000313" key="20">
    <source>
        <dbReference type="Proteomes" id="UP000800235"/>
    </source>
</evidence>
<name>A0A9P4NJC3_9PEZI</name>
<evidence type="ECO:0000256" key="15">
    <source>
        <dbReference type="PIRSR" id="PIRSR037299-1"/>
    </source>
</evidence>
<keyword evidence="3" id="KW-0336">GPI-anchor</keyword>
<evidence type="ECO:0000256" key="14">
    <source>
        <dbReference type="PIRNR" id="PIRNR037299"/>
    </source>
</evidence>
<dbReference type="EC" id="3.2.-.-" evidence="14"/>
<keyword evidence="9" id="KW-0325">Glycoprotein</keyword>
<feature type="chain" id="PRO_5040128389" description="Crh-like protein" evidence="17">
    <location>
        <begin position="22"/>
        <end position="403"/>
    </location>
</feature>
<accession>A0A9P4NJC3</accession>
<evidence type="ECO:0000256" key="5">
    <source>
        <dbReference type="ARBA" id="ARBA00022679"/>
    </source>
</evidence>
<evidence type="ECO:0000256" key="17">
    <source>
        <dbReference type="SAM" id="SignalP"/>
    </source>
</evidence>
<dbReference type="PIRSF" id="PIRSF037299">
    <property type="entry name" value="Glycosidase_CRH1_prd"/>
    <property type="match status" value="1"/>
</dbReference>
<evidence type="ECO:0000256" key="8">
    <source>
        <dbReference type="ARBA" id="ARBA00023136"/>
    </source>
</evidence>
<dbReference type="CDD" id="cd02183">
    <property type="entry name" value="GH16_fungal_CRH1_transglycosylase"/>
    <property type="match status" value="1"/>
</dbReference>
<evidence type="ECO:0000256" key="1">
    <source>
        <dbReference type="ARBA" id="ARBA00000822"/>
    </source>
</evidence>
<keyword evidence="7 14" id="KW-0378">Hydrolase</keyword>
<evidence type="ECO:0000256" key="16">
    <source>
        <dbReference type="PIRSR" id="PIRSR037299-2"/>
    </source>
</evidence>
<dbReference type="InterPro" id="IPR017168">
    <property type="entry name" value="CHR-like"/>
</dbReference>
<reference evidence="19" key="1">
    <citation type="journal article" date="2020" name="Stud. Mycol.">
        <title>101 Dothideomycetes genomes: a test case for predicting lifestyles and emergence of pathogens.</title>
        <authorList>
            <person name="Haridas S."/>
            <person name="Albert R."/>
            <person name="Binder M."/>
            <person name="Bloem J."/>
            <person name="Labutti K."/>
            <person name="Salamov A."/>
            <person name="Andreopoulos B."/>
            <person name="Baker S."/>
            <person name="Barry K."/>
            <person name="Bills G."/>
            <person name="Bluhm B."/>
            <person name="Cannon C."/>
            <person name="Castanera R."/>
            <person name="Culley D."/>
            <person name="Daum C."/>
            <person name="Ezra D."/>
            <person name="Gonzalez J."/>
            <person name="Henrissat B."/>
            <person name="Kuo A."/>
            <person name="Liang C."/>
            <person name="Lipzen A."/>
            <person name="Lutzoni F."/>
            <person name="Magnuson J."/>
            <person name="Mondo S."/>
            <person name="Nolan M."/>
            <person name="Ohm R."/>
            <person name="Pangilinan J."/>
            <person name="Park H.-J."/>
            <person name="Ramirez L."/>
            <person name="Alfaro M."/>
            <person name="Sun H."/>
            <person name="Tritt A."/>
            <person name="Yoshinaga Y."/>
            <person name="Zwiers L.-H."/>
            <person name="Turgeon B."/>
            <person name="Goodwin S."/>
            <person name="Spatafora J."/>
            <person name="Crous P."/>
            <person name="Grigoriev I."/>
        </authorList>
    </citation>
    <scope>NUCLEOTIDE SEQUENCE</scope>
    <source>
        <strain evidence="19">CBS 130266</strain>
    </source>
</reference>
<feature type="active site" description="Nucleophile" evidence="15">
    <location>
        <position position="124"/>
    </location>
</feature>
<dbReference type="Pfam" id="PF00722">
    <property type="entry name" value="Glyco_hydro_16"/>
    <property type="match status" value="1"/>
</dbReference>
<evidence type="ECO:0000256" key="7">
    <source>
        <dbReference type="ARBA" id="ARBA00022801"/>
    </source>
</evidence>
<evidence type="ECO:0000256" key="6">
    <source>
        <dbReference type="ARBA" id="ARBA00022729"/>
    </source>
</evidence>
<feature type="active site" description="Proton donor" evidence="15">
    <location>
        <position position="128"/>
    </location>
</feature>
<comment type="catalytic activity">
    <reaction evidence="1">
        <text>Random endo-hydrolysis of N-acetyl-beta-D-glucosaminide (1-&gt;4)-beta-linkages in chitin and chitodextrins.</text>
        <dbReference type="EC" id="3.2.1.14"/>
    </reaction>
</comment>
<keyword evidence="16" id="KW-1015">Disulfide bond</keyword>
<dbReference type="InterPro" id="IPR050546">
    <property type="entry name" value="Glycosyl_Hydrlase_16"/>
</dbReference>
<evidence type="ECO:0000256" key="4">
    <source>
        <dbReference type="ARBA" id="ARBA00022676"/>
    </source>
</evidence>
<dbReference type="PANTHER" id="PTHR10963">
    <property type="entry name" value="GLYCOSYL HYDROLASE-RELATED"/>
    <property type="match status" value="1"/>
</dbReference>
<keyword evidence="5" id="KW-0808">Transferase</keyword>
<dbReference type="GO" id="GO:0098552">
    <property type="term" value="C:side of membrane"/>
    <property type="evidence" value="ECO:0007669"/>
    <property type="project" value="UniProtKB-KW"/>
</dbReference>
<comment type="caution">
    <text evidence="19">The sequence shown here is derived from an EMBL/GenBank/DDBJ whole genome shotgun (WGS) entry which is preliminary data.</text>
</comment>
<evidence type="ECO:0000256" key="13">
    <source>
        <dbReference type="ARBA" id="ARBA00038074"/>
    </source>
</evidence>
<proteinExistence type="inferred from homology"/>
<evidence type="ECO:0000259" key="18">
    <source>
        <dbReference type="PROSITE" id="PS51762"/>
    </source>
</evidence>
<keyword evidence="12" id="KW-0961">Cell wall biogenesis/degradation</keyword>
<dbReference type="InterPro" id="IPR013320">
    <property type="entry name" value="ConA-like_dom_sf"/>
</dbReference>
<feature type="disulfide bond" evidence="16">
    <location>
        <begin position="27"/>
        <end position="34"/>
    </location>
</feature>
<dbReference type="SUPFAM" id="SSF49899">
    <property type="entry name" value="Concanavalin A-like lectins/glucanases"/>
    <property type="match status" value="1"/>
</dbReference>
<organism evidence="19 20">
    <name type="scientific">Tothia fuscella</name>
    <dbReference type="NCBI Taxonomy" id="1048955"/>
    <lineage>
        <taxon>Eukaryota</taxon>
        <taxon>Fungi</taxon>
        <taxon>Dikarya</taxon>
        <taxon>Ascomycota</taxon>
        <taxon>Pezizomycotina</taxon>
        <taxon>Dothideomycetes</taxon>
        <taxon>Pleosporomycetidae</taxon>
        <taxon>Venturiales</taxon>
        <taxon>Cylindrosympodiaceae</taxon>
        <taxon>Tothia</taxon>
    </lineage>
</organism>
<dbReference type="GO" id="GO:0016757">
    <property type="term" value="F:glycosyltransferase activity"/>
    <property type="evidence" value="ECO:0007669"/>
    <property type="project" value="UniProtKB-KW"/>
</dbReference>
<feature type="domain" description="GH16" evidence="18">
    <location>
        <begin position="18"/>
        <end position="243"/>
    </location>
</feature>
<dbReference type="EMBL" id="MU007076">
    <property type="protein sequence ID" value="KAF2424227.1"/>
    <property type="molecule type" value="Genomic_DNA"/>
</dbReference>
<dbReference type="AlphaFoldDB" id="A0A9P4NJC3"/>
<dbReference type="GO" id="GO:0005975">
    <property type="term" value="P:carbohydrate metabolic process"/>
    <property type="evidence" value="ECO:0007669"/>
    <property type="project" value="InterPro"/>
</dbReference>
<dbReference type="GO" id="GO:0009277">
    <property type="term" value="C:fungal-type cell wall"/>
    <property type="evidence" value="ECO:0007669"/>
    <property type="project" value="TreeGrafter"/>
</dbReference>
<evidence type="ECO:0000313" key="19">
    <source>
        <dbReference type="EMBL" id="KAF2424227.1"/>
    </source>
</evidence>
<dbReference type="OrthoDB" id="4781at2759"/>
<dbReference type="GO" id="GO:0031505">
    <property type="term" value="P:fungal-type cell wall organization"/>
    <property type="evidence" value="ECO:0007669"/>
    <property type="project" value="TreeGrafter"/>
</dbReference>
<evidence type="ECO:0000256" key="11">
    <source>
        <dbReference type="ARBA" id="ARBA00023295"/>
    </source>
</evidence>
<comment type="similarity">
    <text evidence="13">Belongs to the glycosyl hydrolase 16 family. CRH1 subfamily.</text>
</comment>
<evidence type="ECO:0000256" key="2">
    <source>
        <dbReference type="ARBA" id="ARBA00004589"/>
    </source>
</evidence>
<evidence type="ECO:0000256" key="12">
    <source>
        <dbReference type="ARBA" id="ARBA00023316"/>
    </source>
</evidence>
<protein>
    <recommendedName>
        <fullName evidence="14">Crh-like protein</fullName>
        <ecNumber evidence="14">3.2.-.-</ecNumber>
    </recommendedName>
</protein>
<keyword evidence="6 17" id="KW-0732">Signal</keyword>
<comment type="subcellular location">
    <subcellularLocation>
        <location evidence="2">Membrane</location>
        <topology evidence="2">Lipid-anchor</topology>
        <topology evidence="2">GPI-anchor</topology>
    </subcellularLocation>
</comment>
<dbReference type="GO" id="GO:0008843">
    <property type="term" value="F:endochitinase activity"/>
    <property type="evidence" value="ECO:0007669"/>
    <property type="project" value="UniProtKB-EC"/>
</dbReference>
<keyword evidence="20" id="KW-1185">Reference proteome</keyword>
<keyword evidence="11" id="KW-0326">Glycosidase</keyword>
<sequence length="403" mass="41884">MVLPIELTALLLAAVVPLIQAQTFTECDPLQKSCPADKAMGGKFTTSFGSGNTIPAGWHSVPCAGKIAYGQGGATAMTIGGKGDCPTIETDDYVLFGLFEVKMKAAPGQGVISSVVMQSDVRDEVDWEFIGGENFRVQSNYFGKADQTTFDRMVYVPIGDPQNQWHTYSVNWTSAAITWLVDGVAVRTLNYNDAKGGTRFPQTPMRLRIGSWVGGDPTLNGKGTVTWAGGEVDYSKAPFNMYIDSVNIVNYSPASQYRYKDNSGSWQSIEIVGGTAGGIVSPSQNFAQQSSVSSSTSGVSTGSTIVPPIAIGTKPASSSPSTNAVSNATGITTSTVAVKTEGVVKTGNSSTVAVVPKPASASSSTSTTAKPAQASTNAAASLGGMREIAGLSIFSAIVVALFC</sequence>
<dbReference type="PANTHER" id="PTHR10963:SF27">
    <property type="entry name" value="GLYCOSIDASE-RELATED"/>
    <property type="match status" value="1"/>
</dbReference>
<dbReference type="InterPro" id="IPR000757">
    <property type="entry name" value="Beta-glucanase-like"/>
</dbReference>
<dbReference type="PROSITE" id="PS51762">
    <property type="entry name" value="GH16_2"/>
    <property type="match status" value="1"/>
</dbReference>
<dbReference type="Gene3D" id="2.60.120.200">
    <property type="match status" value="1"/>
</dbReference>
<evidence type="ECO:0000256" key="9">
    <source>
        <dbReference type="ARBA" id="ARBA00023180"/>
    </source>
</evidence>
<evidence type="ECO:0000256" key="3">
    <source>
        <dbReference type="ARBA" id="ARBA00022622"/>
    </source>
</evidence>
<keyword evidence="4" id="KW-0328">Glycosyltransferase</keyword>
<keyword evidence="8 14" id="KW-0472">Membrane</keyword>
<feature type="signal peptide" evidence="17">
    <location>
        <begin position="1"/>
        <end position="21"/>
    </location>
</feature>
<dbReference type="Proteomes" id="UP000800235">
    <property type="component" value="Unassembled WGS sequence"/>
</dbReference>
<keyword evidence="10" id="KW-0449">Lipoprotein</keyword>
<evidence type="ECO:0000256" key="10">
    <source>
        <dbReference type="ARBA" id="ARBA00023288"/>
    </source>
</evidence>
<gene>
    <name evidence="19" type="ORF">EJ08DRAFT_419121</name>
</gene>